<evidence type="ECO:0000256" key="1">
    <source>
        <dbReference type="ARBA" id="ARBA00004496"/>
    </source>
</evidence>
<feature type="domain" description="Mur ligase central" evidence="11">
    <location>
        <begin position="114"/>
        <end position="257"/>
    </location>
</feature>
<comment type="caution">
    <text evidence="12">The sequence shown here is derived from an EMBL/GenBank/DDBJ whole genome shotgun (WGS) entry which is preliminary data.</text>
</comment>
<comment type="similarity">
    <text evidence="9">Belongs to the MurCDEF family.</text>
</comment>
<dbReference type="AlphaFoldDB" id="A0A2M7RNG1"/>
<organism evidence="12 13">
    <name type="scientific">bacterium (Candidatus Gribaldobacteria) CG_4_10_14_0_8_um_filter_33_9</name>
    <dbReference type="NCBI Taxonomy" id="2014266"/>
    <lineage>
        <taxon>Bacteria</taxon>
        <taxon>Candidatus Gribaldobacteria</taxon>
    </lineage>
</organism>
<dbReference type="GO" id="GO:0005737">
    <property type="term" value="C:cytoplasm"/>
    <property type="evidence" value="ECO:0007669"/>
    <property type="project" value="UniProtKB-SubCell"/>
</dbReference>
<keyword evidence="5 9" id="KW-0132">Cell division</keyword>
<dbReference type="EMBL" id="PFMI01000025">
    <property type="protein sequence ID" value="PIZ01019.1"/>
    <property type="molecule type" value="Genomic_DNA"/>
</dbReference>
<reference evidence="13" key="1">
    <citation type="submission" date="2017-09" db="EMBL/GenBank/DDBJ databases">
        <title>Depth-based differentiation of microbial function through sediment-hosted aquifers and enrichment of novel symbionts in the deep terrestrial subsurface.</title>
        <authorList>
            <person name="Probst A.J."/>
            <person name="Ladd B."/>
            <person name="Jarett J.K."/>
            <person name="Geller-Mcgrath D.E."/>
            <person name="Sieber C.M.K."/>
            <person name="Emerson J.B."/>
            <person name="Anantharaman K."/>
            <person name="Thomas B.C."/>
            <person name="Malmstrom R."/>
            <person name="Stieglmeier M."/>
            <person name="Klingl A."/>
            <person name="Woyke T."/>
            <person name="Ryan C.M."/>
            <person name="Banfield J.F."/>
        </authorList>
    </citation>
    <scope>NUCLEOTIDE SEQUENCE [LARGE SCALE GENOMIC DNA]</scope>
</reference>
<dbReference type="UniPathway" id="UPA00219"/>
<dbReference type="PANTHER" id="PTHR43692:SF1">
    <property type="entry name" value="UDP-N-ACETYLMURAMOYLALANINE--D-GLUTAMATE LIGASE"/>
    <property type="match status" value="1"/>
</dbReference>
<keyword evidence="8 9" id="KW-0131">Cell cycle</keyword>
<dbReference type="GO" id="GO:0005524">
    <property type="term" value="F:ATP binding"/>
    <property type="evidence" value="ECO:0007669"/>
    <property type="project" value="UniProtKB-UniRule"/>
</dbReference>
<comment type="pathway">
    <text evidence="2 9">Cell wall biogenesis; peptidoglycan biosynthesis.</text>
</comment>
<dbReference type="Pfam" id="PF08245">
    <property type="entry name" value="Mur_ligase_M"/>
    <property type="match status" value="1"/>
</dbReference>
<dbReference type="InterPro" id="IPR036615">
    <property type="entry name" value="Mur_ligase_C_dom_sf"/>
</dbReference>
<dbReference type="Gene3D" id="3.40.1190.10">
    <property type="entry name" value="Mur-like, catalytic domain"/>
    <property type="match status" value="1"/>
</dbReference>
<dbReference type="GO" id="GO:0004326">
    <property type="term" value="F:tetrahydrofolylpolyglutamate synthase activity"/>
    <property type="evidence" value="ECO:0007669"/>
    <property type="project" value="InterPro"/>
</dbReference>
<evidence type="ECO:0000256" key="2">
    <source>
        <dbReference type="ARBA" id="ARBA00004752"/>
    </source>
</evidence>
<comment type="function">
    <text evidence="9">Cell wall formation. Catalyzes the addition of glutamate to the nucleotide precursor UDP-N-acetylmuramoyl-L-alanine (UMA).</text>
</comment>
<keyword evidence="9" id="KW-0961">Cell wall biogenesis/degradation</keyword>
<dbReference type="Gene3D" id="3.90.190.20">
    <property type="entry name" value="Mur ligase, C-terminal domain"/>
    <property type="match status" value="1"/>
</dbReference>
<evidence type="ECO:0000313" key="13">
    <source>
        <dbReference type="Proteomes" id="UP000229371"/>
    </source>
</evidence>
<dbReference type="GO" id="GO:0008764">
    <property type="term" value="F:UDP-N-acetylmuramoylalanine-D-glutamate ligase activity"/>
    <property type="evidence" value="ECO:0007669"/>
    <property type="project" value="UniProtKB-UniRule"/>
</dbReference>
<dbReference type="HAMAP" id="MF_00639">
    <property type="entry name" value="MurD"/>
    <property type="match status" value="1"/>
</dbReference>
<dbReference type="Proteomes" id="UP000229371">
    <property type="component" value="Unassembled WGS sequence"/>
</dbReference>
<evidence type="ECO:0000256" key="8">
    <source>
        <dbReference type="ARBA" id="ARBA00023306"/>
    </source>
</evidence>
<evidence type="ECO:0000256" key="5">
    <source>
        <dbReference type="ARBA" id="ARBA00022618"/>
    </source>
</evidence>
<keyword evidence="3 9" id="KW-0963">Cytoplasm</keyword>
<comment type="catalytic activity">
    <reaction evidence="9">
        <text>UDP-N-acetyl-alpha-D-muramoyl-L-alanine + D-glutamate + ATP = UDP-N-acetyl-alpha-D-muramoyl-L-alanyl-D-glutamate + ADP + phosphate + H(+)</text>
        <dbReference type="Rhea" id="RHEA:16429"/>
        <dbReference type="ChEBI" id="CHEBI:15378"/>
        <dbReference type="ChEBI" id="CHEBI:29986"/>
        <dbReference type="ChEBI" id="CHEBI:30616"/>
        <dbReference type="ChEBI" id="CHEBI:43474"/>
        <dbReference type="ChEBI" id="CHEBI:83898"/>
        <dbReference type="ChEBI" id="CHEBI:83900"/>
        <dbReference type="ChEBI" id="CHEBI:456216"/>
        <dbReference type="EC" id="6.3.2.9"/>
    </reaction>
</comment>
<evidence type="ECO:0000256" key="7">
    <source>
        <dbReference type="ARBA" id="ARBA00022840"/>
    </source>
</evidence>
<accession>A0A2M7RNG1</accession>
<dbReference type="EC" id="6.3.2.9" evidence="9"/>
<sequence length="426" mass="48388">MFLNNLKKNFENKKILILGFGKEGKDSYLVLRKLFPKKILGIADQNENVKCPISNVKKIKYHLGKDYLLSIKDYDVIIKSPGISFKSLLRPDLGKITSQTEIFFDNCPGKIVGITGTKGKGTTASIVCKILKAGGVKAHLIGNIGKPVLNFLFSTTPEDVYVYELSSHQLYNLKKSPHIAVFLNLFADHLDYYKNFEDYANAKTNIALHQKKDDYLVYNIQDKIVKKISKKSKAKKIPIKGEYYKLNREAAIAVAKIFKIDSKIIEKTIKNFKTSFHRLELFGVFKEITFYNDSAATIPEATMAAIQTLGNKIETIILGGSNKNVNFEKLTKKILQSKIKTLILFPSTGEKIWREIIKLRRGLTPAQLPKHFFIDNMQDAIKLSYQHTKKGKICLLSPASASFGIFKNYKERGNLFKKYVKYYGSK</sequence>
<feature type="binding site" evidence="9">
    <location>
        <begin position="116"/>
        <end position="122"/>
    </location>
    <ligand>
        <name>ATP</name>
        <dbReference type="ChEBI" id="CHEBI:30616"/>
    </ligand>
</feature>
<dbReference type="InterPro" id="IPR005762">
    <property type="entry name" value="MurD"/>
</dbReference>
<dbReference type="InterPro" id="IPR018109">
    <property type="entry name" value="Folylpolyglutamate_synth_CS"/>
</dbReference>
<dbReference type="InterPro" id="IPR013221">
    <property type="entry name" value="Mur_ligase_cen"/>
</dbReference>
<evidence type="ECO:0000256" key="3">
    <source>
        <dbReference type="ARBA" id="ARBA00022490"/>
    </source>
</evidence>
<keyword evidence="7 9" id="KW-0067">ATP-binding</keyword>
<dbReference type="GO" id="GO:0008360">
    <property type="term" value="P:regulation of cell shape"/>
    <property type="evidence" value="ECO:0007669"/>
    <property type="project" value="UniProtKB-KW"/>
</dbReference>
<keyword evidence="9" id="KW-0133">Cell shape</keyword>
<comment type="subcellular location">
    <subcellularLocation>
        <location evidence="1 9">Cytoplasm</location>
    </subcellularLocation>
</comment>
<dbReference type="PANTHER" id="PTHR43692">
    <property type="entry name" value="UDP-N-ACETYLMURAMOYLALANINE--D-GLUTAMATE LIGASE"/>
    <property type="match status" value="1"/>
</dbReference>
<dbReference type="Pfam" id="PF02875">
    <property type="entry name" value="Mur_ligase_C"/>
    <property type="match status" value="1"/>
</dbReference>
<proteinExistence type="inferred from homology"/>
<dbReference type="InterPro" id="IPR036565">
    <property type="entry name" value="Mur-like_cat_sf"/>
</dbReference>
<evidence type="ECO:0000313" key="12">
    <source>
        <dbReference type="EMBL" id="PIZ01019.1"/>
    </source>
</evidence>
<dbReference type="SUPFAM" id="SSF53623">
    <property type="entry name" value="MurD-like peptide ligases, catalytic domain"/>
    <property type="match status" value="1"/>
</dbReference>
<evidence type="ECO:0000256" key="4">
    <source>
        <dbReference type="ARBA" id="ARBA00022598"/>
    </source>
</evidence>
<feature type="domain" description="Mur ligase C-terminal" evidence="10">
    <location>
        <begin position="277"/>
        <end position="399"/>
    </location>
</feature>
<evidence type="ECO:0000256" key="9">
    <source>
        <dbReference type="HAMAP-Rule" id="MF_00639"/>
    </source>
</evidence>
<dbReference type="PROSITE" id="PS01011">
    <property type="entry name" value="FOLYLPOLYGLU_SYNT_1"/>
    <property type="match status" value="1"/>
</dbReference>
<name>A0A2M7RNG1_9BACT</name>
<dbReference type="GO" id="GO:0009252">
    <property type="term" value="P:peptidoglycan biosynthetic process"/>
    <property type="evidence" value="ECO:0007669"/>
    <property type="project" value="UniProtKB-UniRule"/>
</dbReference>
<dbReference type="Gene3D" id="3.40.50.720">
    <property type="entry name" value="NAD(P)-binding Rossmann-like Domain"/>
    <property type="match status" value="1"/>
</dbReference>
<evidence type="ECO:0000259" key="10">
    <source>
        <dbReference type="Pfam" id="PF02875"/>
    </source>
</evidence>
<dbReference type="SUPFAM" id="SSF53244">
    <property type="entry name" value="MurD-like peptide ligases, peptide-binding domain"/>
    <property type="match status" value="1"/>
</dbReference>
<protein>
    <recommendedName>
        <fullName evidence="9">UDP-N-acetylmuramoylalanine--D-glutamate ligase</fullName>
        <ecNumber evidence="9">6.3.2.9</ecNumber>
    </recommendedName>
    <alternativeName>
        <fullName evidence="9">D-glutamic acid-adding enzyme</fullName>
    </alternativeName>
    <alternativeName>
        <fullName evidence="9">UDP-N-acetylmuramoyl-L-alanyl-D-glutamate synthetase</fullName>
    </alternativeName>
</protein>
<evidence type="ECO:0000256" key="6">
    <source>
        <dbReference type="ARBA" id="ARBA00022741"/>
    </source>
</evidence>
<keyword evidence="6 9" id="KW-0547">Nucleotide-binding</keyword>
<dbReference type="GO" id="GO:0071555">
    <property type="term" value="P:cell wall organization"/>
    <property type="evidence" value="ECO:0007669"/>
    <property type="project" value="UniProtKB-KW"/>
</dbReference>
<dbReference type="InterPro" id="IPR004101">
    <property type="entry name" value="Mur_ligase_C"/>
</dbReference>
<dbReference type="GO" id="GO:0051301">
    <property type="term" value="P:cell division"/>
    <property type="evidence" value="ECO:0007669"/>
    <property type="project" value="UniProtKB-KW"/>
</dbReference>
<gene>
    <name evidence="9" type="primary">murD</name>
    <name evidence="12" type="ORF">COY61_00875</name>
</gene>
<keyword evidence="9" id="KW-0573">Peptidoglycan synthesis</keyword>
<keyword evidence="4 9" id="KW-0436">Ligase</keyword>
<evidence type="ECO:0000259" key="11">
    <source>
        <dbReference type="Pfam" id="PF08245"/>
    </source>
</evidence>